<dbReference type="Pfam" id="PF01968">
    <property type="entry name" value="Hydantoinase_A"/>
    <property type="match status" value="1"/>
</dbReference>
<dbReference type="InterPro" id="IPR003692">
    <property type="entry name" value="Hydantoinase_B"/>
</dbReference>
<dbReference type="InterPro" id="IPR002821">
    <property type="entry name" value="Hydantoinase_A"/>
</dbReference>
<dbReference type="Pfam" id="PF05378">
    <property type="entry name" value="Hydant_A_N"/>
    <property type="match status" value="1"/>
</dbReference>
<feature type="domain" description="Hydantoinase B/oxoprolinase" evidence="4">
    <location>
        <begin position="771"/>
        <end position="1302"/>
    </location>
</feature>
<evidence type="ECO:0000313" key="8">
    <source>
        <dbReference type="Proteomes" id="UP000241769"/>
    </source>
</evidence>
<feature type="domain" description="Hydantoinase A/oxoprolinase" evidence="3">
    <location>
        <begin position="269"/>
        <end position="571"/>
    </location>
</feature>
<proteinExistence type="inferred from homology"/>
<dbReference type="EMBL" id="MDYQ01000104">
    <property type="protein sequence ID" value="PRP82371.1"/>
    <property type="molecule type" value="Genomic_DNA"/>
</dbReference>
<dbReference type="OrthoDB" id="3643at2759"/>
<keyword evidence="8" id="KW-1185">Reference proteome</keyword>
<dbReference type="GO" id="GO:0006749">
    <property type="term" value="P:glutathione metabolic process"/>
    <property type="evidence" value="ECO:0007669"/>
    <property type="project" value="TreeGrafter"/>
</dbReference>
<keyword evidence="2" id="KW-0732">Signal</keyword>
<feature type="domain" description="Hydantoinase/oxoprolinase N-terminal" evidence="5">
    <location>
        <begin position="43"/>
        <end position="249"/>
    </location>
</feature>
<reference evidence="7 8" key="1">
    <citation type="journal article" date="2018" name="Genome Biol. Evol.">
        <title>Multiple Roots of Fruiting Body Formation in Amoebozoa.</title>
        <authorList>
            <person name="Hillmann F."/>
            <person name="Forbes G."/>
            <person name="Novohradska S."/>
            <person name="Ferling I."/>
            <person name="Riege K."/>
            <person name="Groth M."/>
            <person name="Westermann M."/>
            <person name="Marz M."/>
            <person name="Spaller T."/>
            <person name="Winckler T."/>
            <person name="Schaap P."/>
            <person name="Glockner G."/>
        </authorList>
    </citation>
    <scope>NUCLEOTIDE SEQUENCE [LARGE SCALE GENOMIC DNA]</scope>
    <source>
        <strain evidence="7 8">Jena</strain>
    </source>
</reference>
<feature type="signal peptide" evidence="2">
    <location>
        <begin position="1"/>
        <end position="17"/>
    </location>
</feature>
<evidence type="ECO:0000259" key="6">
    <source>
        <dbReference type="Pfam" id="PF19278"/>
    </source>
</evidence>
<dbReference type="GO" id="GO:0017168">
    <property type="term" value="F:5-oxoprolinase (ATP-hydrolyzing) activity"/>
    <property type="evidence" value="ECO:0007669"/>
    <property type="project" value="TreeGrafter"/>
</dbReference>
<evidence type="ECO:0000259" key="4">
    <source>
        <dbReference type="Pfam" id="PF02538"/>
    </source>
</evidence>
<sequence>MLSTVLLLVCLCEAVQREDEKGLRIPKARALYRMMNSHKGKYRFSIDRGGTFTDIYAELPDGSSRVVKLLSVDPSNYDDAPREGIRRVIAEFERREIDKKNVPAANIEWIRMGTTVATNALLERKGEETLFVTTEGFGDVLDIGNQSRPSIFDLDIRKPETLHRHVIEIAERVKLINCNNEESVSKDSRIVTGITGEKLEILKSPDPEIVRSQLQRVRDLGVNSVCVALVHSYTFPDHENLIGKIARETGFTQISLSSELSPMVKLVPRGQTASVDAYLTPLIVKYMDHFLSGFDGDISGCDVSFMASDGGLCPTEQFNGYRSILSGPAGGVVGYAMTTYEELGRRPVIGFDMGGTSTDVSRYDGHFSHIYDTEIAGVVIQAPQLDINTVAAGGGSRLFFRTGMFVVGPESSSAHPGPVCYRKGGYLSITDANLVLGRILPEYFPKIFGASEKEPLDEEASRNKFEEMTEEINQYYASHHDGVGSLKKLSVEEVAYGFIKVANESMCRPIRSITEARGYEASSHVLACFGGAGGQHACALARSLGMNTVFIHKYAGILSAYGLGLADVVYEAQEPCAVTYSSETVSEMKEKVEGLKRKTREKLTSKGFKDTHVKSEVYFNLRYEGTDTAMMVAEPEDGDYSAAFMKAYKRVYGFLLENRKIMVDDVRVRGIGSTNKVDSKNSTTARPVSNGPAEPVTHAQVYFEELGRVSSPVYILQQLSPGTKISGPSIIIDNTSTIVVEDNCEAEITKGGDIRISVGKQGLSRVGTELDSIQLSVFANRFMSIAEQMGRTLQRTSISANIKERLDFSCALFGSDGGLVANAPHIPVHLGAMQEAVRWQMKNRTDWKEGVVVLSNHPGAGGSHLPDFTVMTPVYHGGEAVFYVANRGHHADIGGISPGSMPPFSRSLKEEGACTKSFQLVVDGIFQEEGITEVLMAPGKIDMGPNYSTDVNQGPKISGSRNLRDNLSDLKAQVAANNKGIQLLSELIHQYGIDVVQAYMKHVQNNAEEAVREMLVQMSIDFNLKPLDTVSASDSMDDGTPIYLQITIDREKRSAHFDFRGTGEEVLGNINCPRAISLSAIIYCMRLLVRKNIPLNQGCLVPISVEIPENSILSPSDTAAVVGGNVLTSQRVTDVILRAFRACGDSQGCMNNFTFGDNTMGYYETIAGGAGATKKADGASAVQVHMTNTRITDVEILERKYPVLLRQFSIRRGSGGEGEHKGGDGVIREIEFLKNHFTAGILSERRVHEPKGLDGGEPGHKGKNLLIRRDGHIINLGAKNSVAVSMGDRIRLHTPGGGGCGHK</sequence>
<dbReference type="InterPro" id="IPR045079">
    <property type="entry name" value="Oxoprolinase-like"/>
</dbReference>
<dbReference type="InParanoid" id="A0A2P6NEL7"/>
<evidence type="ECO:0000256" key="1">
    <source>
        <dbReference type="ARBA" id="ARBA00010403"/>
    </source>
</evidence>
<protein>
    <recommendedName>
        <fullName evidence="9">5-oxoprolinase</fullName>
    </recommendedName>
</protein>
<comment type="caution">
    <text evidence="7">The sequence shown here is derived from an EMBL/GenBank/DDBJ whole genome shotgun (WGS) entry which is preliminary data.</text>
</comment>
<dbReference type="Proteomes" id="UP000241769">
    <property type="component" value="Unassembled WGS sequence"/>
</dbReference>
<evidence type="ECO:0008006" key="9">
    <source>
        <dbReference type="Google" id="ProtNLM"/>
    </source>
</evidence>
<dbReference type="InterPro" id="IPR008040">
    <property type="entry name" value="Hydant_A_N"/>
</dbReference>
<dbReference type="InterPro" id="IPR049517">
    <property type="entry name" value="ACX-like_C"/>
</dbReference>
<dbReference type="PANTHER" id="PTHR11365">
    <property type="entry name" value="5-OXOPROLINASE RELATED"/>
    <property type="match status" value="1"/>
</dbReference>
<dbReference type="FunCoup" id="A0A2P6NEL7">
    <property type="interactions" value="90"/>
</dbReference>
<evidence type="ECO:0000259" key="3">
    <source>
        <dbReference type="Pfam" id="PF01968"/>
    </source>
</evidence>
<evidence type="ECO:0000259" key="5">
    <source>
        <dbReference type="Pfam" id="PF05378"/>
    </source>
</evidence>
<organism evidence="7 8">
    <name type="scientific">Planoprotostelium fungivorum</name>
    <dbReference type="NCBI Taxonomy" id="1890364"/>
    <lineage>
        <taxon>Eukaryota</taxon>
        <taxon>Amoebozoa</taxon>
        <taxon>Evosea</taxon>
        <taxon>Variosea</taxon>
        <taxon>Cavosteliida</taxon>
        <taxon>Cavosteliaceae</taxon>
        <taxon>Planoprotostelium</taxon>
    </lineage>
</organism>
<dbReference type="Pfam" id="PF02538">
    <property type="entry name" value="Hydantoinase_B"/>
    <property type="match status" value="1"/>
</dbReference>
<comment type="similarity">
    <text evidence="1">Belongs to the oxoprolinase family.</text>
</comment>
<name>A0A2P6NEL7_9EUKA</name>
<dbReference type="STRING" id="1890364.A0A2P6NEL7"/>
<dbReference type="Pfam" id="PF19278">
    <property type="entry name" value="Hydant_A_C"/>
    <property type="match status" value="1"/>
</dbReference>
<gene>
    <name evidence="7" type="ORF">PROFUN_10147</name>
</gene>
<evidence type="ECO:0000256" key="2">
    <source>
        <dbReference type="SAM" id="SignalP"/>
    </source>
</evidence>
<dbReference type="PANTHER" id="PTHR11365:SF2">
    <property type="entry name" value="5-OXOPROLINASE"/>
    <property type="match status" value="1"/>
</dbReference>
<dbReference type="GO" id="GO:0005829">
    <property type="term" value="C:cytosol"/>
    <property type="evidence" value="ECO:0007669"/>
    <property type="project" value="TreeGrafter"/>
</dbReference>
<accession>A0A2P6NEL7</accession>
<feature type="chain" id="PRO_5015203667" description="5-oxoprolinase" evidence="2">
    <location>
        <begin position="18"/>
        <end position="1303"/>
    </location>
</feature>
<evidence type="ECO:0000313" key="7">
    <source>
        <dbReference type="EMBL" id="PRP82371.1"/>
    </source>
</evidence>
<feature type="domain" description="Acetophenone carboxylase-like C-terminal" evidence="6">
    <location>
        <begin position="583"/>
        <end position="748"/>
    </location>
</feature>